<accession>A0A0F9A6T0</accession>
<dbReference type="EMBL" id="LAZR01044189">
    <property type="protein sequence ID" value="KKL05264.1"/>
    <property type="molecule type" value="Genomic_DNA"/>
</dbReference>
<dbReference type="Pfam" id="PF02616">
    <property type="entry name" value="SMC_ScpA"/>
    <property type="match status" value="1"/>
</dbReference>
<gene>
    <name evidence="1" type="ORF">LCGC14_2607800</name>
</gene>
<dbReference type="PANTHER" id="PTHR33969:SF2">
    <property type="entry name" value="SEGREGATION AND CONDENSATION PROTEIN A"/>
    <property type="match status" value="1"/>
</dbReference>
<evidence type="ECO:0000313" key="1">
    <source>
        <dbReference type="EMBL" id="KKL05264.1"/>
    </source>
</evidence>
<sequence>MLELKVDGFSGPLDLLLDLIERDQLDITALSLAQVADQYWQHVESQQNLEPDALADFILIGSKLLYVKSCALLPSASPPKEELRPDDGAAAAELAGMVEEYKRFRDAAAALGELEEKGQHAYTRLAPGKEIPLPPGLQGVTVDTLMQAVQEALSRKPPEPEEAILEIEPVTVDEKIGELSLALERSRGRLAFRPLLVACETRTEIVVLFLAVLEMIKAGRLWAEQDRPFGDITLVETAPQPA</sequence>
<proteinExistence type="predicted"/>
<dbReference type="InterPro" id="IPR023093">
    <property type="entry name" value="ScpA-like_C"/>
</dbReference>
<reference evidence="1" key="1">
    <citation type="journal article" date="2015" name="Nature">
        <title>Complex archaea that bridge the gap between prokaryotes and eukaryotes.</title>
        <authorList>
            <person name="Spang A."/>
            <person name="Saw J.H."/>
            <person name="Jorgensen S.L."/>
            <person name="Zaremba-Niedzwiedzka K."/>
            <person name="Martijn J."/>
            <person name="Lind A.E."/>
            <person name="van Eijk R."/>
            <person name="Schleper C."/>
            <person name="Guy L."/>
            <person name="Ettema T.J."/>
        </authorList>
    </citation>
    <scope>NUCLEOTIDE SEQUENCE</scope>
</reference>
<dbReference type="AlphaFoldDB" id="A0A0F9A6T0"/>
<dbReference type="Gene3D" id="1.10.10.580">
    <property type="entry name" value="Structural maintenance of chromosome 1. Chain E"/>
    <property type="match status" value="1"/>
</dbReference>
<name>A0A0F9A6T0_9ZZZZ</name>
<organism evidence="1">
    <name type="scientific">marine sediment metagenome</name>
    <dbReference type="NCBI Taxonomy" id="412755"/>
    <lineage>
        <taxon>unclassified sequences</taxon>
        <taxon>metagenomes</taxon>
        <taxon>ecological metagenomes</taxon>
    </lineage>
</organism>
<evidence type="ECO:0008006" key="2">
    <source>
        <dbReference type="Google" id="ProtNLM"/>
    </source>
</evidence>
<dbReference type="Gene3D" id="6.10.250.2410">
    <property type="match status" value="1"/>
</dbReference>
<dbReference type="InterPro" id="IPR003768">
    <property type="entry name" value="ScpA"/>
</dbReference>
<dbReference type="PANTHER" id="PTHR33969">
    <property type="entry name" value="SEGREGATION AND CONDENSATION PROTEIN A"/>
    <property type="match status" value="1"/>
</dbReference>
<comment type="caution">
    <text evidence="1">The sequence shown here is derived from an EMBL/GenBank/DDBJ whole genome shotgun (WGS) entry which is preliminary data.</text>
</comment>
<protein>
    <recommendedName>
        <fullName evidence="2">Segregation and condensation protein A</fullName>
    </recommendedName>
</protein>